<sequence length="191" mass="21604">MKNKMDSREKILQTASRLFQLQGYHATGLNQIIKESGAPKGSLYHYFPNGKEELAIEAVKYTALFIENKMKQTLDSCSDPIEAIQLFIRETASQFDHPETIEGIPVGLVASETALLSEQLREVCMNAFKSWESIFTEKLVQNGYEVEVAQKASMLINTMIEGGIMLSITQQNKSYFLLIEEQIPHLIRKKG</sequence>
<evidence type="ECO:0000256" key="2">
    <source>
        <dbReference type="ARBA" id="ARBA00023125"/>
    </source>
</evidence>
<dbReference type="Proteomes" id="UP001232245">
    <property type="component" value="Unassembled WGS sequence"/>
</dbReference>
<keyword evidence="2 4" id="KW-0238">DNA-binding</keyword>
<dbReference type="Gene3D" id="1.10.357.10">
    <property type="entry name" value="Tetracycline Repressor, domain 2"/>
    <property type="match status" value="1"/>
</dbReference>
<keyword evidence="1" id="KW-0805">Transcription regulation</keyword>
<feature type="domain" description="HTH tetR-type" evidence="5">
    <location>
        <begin position="5"/>
        <end position="65"/>
    </location>
</feature>
<dbReference type="InterPro" id="IPR036271">
    <property type="entry name" value="Tet_transcr_reg_TetR-rel_C_sf"/>
</dbReference>
<evidence type="ECO:0000259" key="5">
    <source>
        <dbReference type="PROSITE" id="PS50977"/>
    </source>
</evidence>
<organism evidence="6 7">
    <name type="scientific">Metabacillus niabensis</name>
    <dbReference type="NCBI Taxonomy" id="324854"/>
    <lineage>
        <taxon>Bacteria</taxon>
        <taxon>Bacillati</taxon>
        <taxon>Bacillota</taxon>
        <taxon>Bacilli</taxon>
        <taxon>Bacillales</taxon>
        <taxon>Bacillaceae</taxon>
        <taxon>Metabacillus</taxon>
    </lineage>
</organism>
<dbReference type="PRINTS" id="PR00455">
    <property type="entry name" value="HTHTETR"/>
</dbReference>
<dbReference type="PANTHER" id="PTHR47506">
    <property type="entry name" value="TRANSCRIPTIONAL REGULATORY PROTEIN"/>
    <property type="match status" value="1"/>
</dbReference>
<comment type="caution">
    <text evidence="6">The sequence shown here is derived from an EMBL/GenBank/DDBJ whole genome shotgun (WGS) entry which is preliminary data.</text>
</comment>
<dbReference type="RefSeq" id="WP_174879707.1">
    <property type="nucleotide sequence ID" value="NZ_CADEPK010000050.1"/>
</dbReference>
<keyword evidence="3" id="KW-0804">Transcription</keyword>
<evidence type="ECO:0000313" key="7">
    <source>
        <dbReference type="Proteomes" id="UP001232245"/>
    </source>
</evidence>
<dbReference type="SUPFAM" id="SSF48498">
    <property type="entry name" value="Tetracyclin repressor-like, C-terminal domain"/>
    <property type="match status" value="1"/>
</dbReference>
<proteinExistence type="predicted"/>
<evidence type="ECO:0000256" key="3">
    <source>
        <dbReference type="ARBA" id="ARBA00023163"/>
    </source>
</evidence>
<keyword evidence="7" id="KW-1185">Reference proteome</keyword>
<dbReference type="InterPro" id="IPR009057">
    <property type="entry name" value="Homeodomain-like_sf"/>
</dbReference>
<name>A0ABT9YVN7_9BACI</name>
<dbReference type="PANTHER" id="PTHR47506:SF3">
    <property type="entry name" value="HTH-TYPE TRANSCRIPTIONAL REGULATOR LMRA"/>
    <property type="match status" value="1"/>
</dbReference>
<evidence type="ECO:0000313" key="6">
    <source>
        <dbReference type="EMBL" id="MDQ0224048.1"/>
    </source>
</evidence>
<reference evidence="6 7" key="1">
    <citation type="submission" date="2023-07" db="EMBL/GenBank/DDBJ databases">
        <title>Genomic Encyclopedia of Type Strains, Phase IV (KMG-IV): sequencing the most valuable type-strain genomes for metagenomic binning, comparative biology and taxonomic classification.</title>
        <authorList>
            <person name="Goeker M."/>
        </authorList>
    </citation>
    <scope>NUCLEOTIDE SEQUENCE [LARGE SCALE GENOMIC DNA]</scope>
    <source>
        <strain evidence="6 7">DSM 17723</strain>
    </source>
</reference>
<dbReference type="PROSITE" id="PS50977">
    <property type="entry name" value="HTH_TETR_2"/>
    <property type="match status" value="1"/>
</dbReference>
<evidence type="ECO:0000256" key="1">
    <source>
        <dbReference type="ARBA" id="ARBA00023015"/>
    </source>
</evidence>
<dbReference type="EMBL" id="JAUSTZ010000001">
    <property type="protein sequence ID" value="MDQ0224048.1"/>
    <property type="molecule type" value="Genomic_DNA"/>
</dbReference>
<evidence type="ECO:0000256" key="4">
    <source>
        <dbReference type="PROSITE-ProRule" id="PRU00335"/>
    </source>
</evidence>
<feature type="DNA-binding region" description="H-T-H motif" evidence="4">
    <location>
        <begin position="28"/>
        <end position="47"/>
    </location>
</feature>
<dbReference type="Pfam" id="PF21993">
    <property type="entry name" value="TetR_C_13_2"/>
    <property type="match status" value="1"/>
</dbReference>
<accession>A0ABT9YVN7</accession>
<protein>
    <submittedName>
        <fullName evidence="6">TetR/AcrR family transcriptional repressor of lmrAB and yxaGH operons</fullName>
    </submittedName>
</protein>
<dbReference type="Pfam" id="PF00440">
    <property type="entry name" value="TetR_N"/>
    <property type="match status" value="1"/>
</dbReference>
<dbReference type="InterPro" id="IPR001647">
    <property type="entry name" value="HTH_TetR"/>
</dbReference>
<dbReference type="InterPro" id="IPR054156">
    <property type="entry name" value="YxaF_TetR_C"/>
</dbReference>
<gene>
    <name evidence="6" type="ORF">J2S02_000370</name>
</gene>
<dbReference type="SUPFAM" id="SSF46689">
    <property type="entry name" value="Homeodomain-like"/>
    <property type="match status" value="1"/>
</dbReference>